<accession>A0A445N497</accession>
<feature type="domain" description="N-acyl amino acid synthase FeeM catalytic core" evidence="1">
    <location>
        <begin position="25"/>
        <end position="151"/>
    </location>
</feature>
<proteinExistence type="predicted"/>
<protein>
    <recommendedName>
        <fullName evidence="1">N-acyl amino acid synthase FeeM catalytic core domain-containing protein</fullName>
    </recommendedName>
</protein>
<evidence type="ECO:0000313" key="2">
    <source>
        <dbReference type="EMBL" id="SPD76521.1"/>
    </source>
</evidence>
<dbReference type="EMBL" id="OJIN01000245">
    <property type="protein sequence ID" value="SPD76521.1"/>
    <property type="molecule type" value="Genomic_DNA"/>
</dbReference>
<dbReference type="InterPro" id="IPR016181">
    <property type="entry name" value="Acyl_CoA_acyltransferase"/>
</dbReference>
<dbReference type="SUPFAM" id="SSF55729">
    <property type="entry name" value="Acyl-CoA N-acyltransferases (Nat)"/>
    <property type="match status" value="1"/>
</dbReference>
<name>A0A445N497_9BACT</name>
<gene>
    <name evidence="2" type="ORF">PITCH_A980035</name>
</gene>
<sequence>MNLNDIFVFKARQAKSIEKVMDIRWSGYKKYQLERNSIEDIYDHQENCTLLLAEDSTGNAIGTIRVMNRIKGRIELDDFLDLDNILNETEIYCAEASRLSVPQGPKSKEVKLALWKAYHRYCLAHQITTMVIAARPGASRDYQKLLFKKVGGGGTI</sequence>
<dbReference type="Gene3D" id="3.40.630.30">
    <property type="match status" value="1"/>
</dbReference>
<dbReference type="AlphaFoldDB" id="A0A445N497"/>
<dbReference type="Pfam" id="PF21926">
    <property type="entry name" value="FeeM"/>
    <property type="match status" value="1"/>
</dbReference>
<reference evidence="2" key="1">
    <citation type="submission" date="2018-01" db="EMBL/GenBank/DDBJ databases">
        <authorList>
            <person name="Regsiter A."/>
            <person name="William W."/>
        </authorList>
    </citation>
    <scope>NUCLEOTIDE SEQUENCE</scope>
    <source>
        <strain evidence="2">TRIP AH-1</strain>
    </source>
</reference>
<evidence type="ECO:0000259" key="1">
    <source>
        <dbReference type="Pfam" id="PF21926"/>
    </source>
</evidence>
<organism evidence="2">
    <name type="scientific">uncultured Desulfobacterium sp</name>
    <dbReference type="NCBI Taxonomy" id="201089"/>
    <lineage>
        <taxon>Bacteria</taxon>
        <taxon>Pseudomonadati</taxon>
        <taxon>Thermodesulfobacteriota</taxon>
        <taxon>Desulfobacteria</taxon>
        <taxon>Desulfobacterales</taxon>
        <taxon>Desulfobacteriaceae</taxon>
        <taxon>Desulfobacterium</taxon>
        <taxon>environmental samples</taxon>
    </lineage>
</organism>
<dbReference type="InterPro" id="IPR054597">
    <property type="entry name" value="FeeM_cat"/>
</dbReference>